<name>A0A2N9MA30_9BACT</name>
<dbReference type="InterPro" id="IPR003439">
    <property type="entry name" value="ABC_transporter-like_ATP-bd"/>
</dbReference>
<evidence type="ECO:0000256" key="4">
    <source>
        <dbReference type="ARBA" id="ARBA00022840"/>
    </source>
</evidence>
<dbReference type="PANTHER" id="PTHR46743:SF2">
    <property type="entry name" value="TEICHOIC ACIDS EXPORT ATP-BINDING PROTEIN TAGH"/>
    <property type="match status" value="1"/>
</dbReference>
<dbReference type="InterPro" id="IPR015860">
    <property type="entry name" value="ABC_transpr_TagH-like"/>
</dbReference>
<evidence type="ECO:0000256" key="3">
    <source>
        <dbReference type="ARBA" id="ARBA00022741"/>
    </source>
</evidence>
<reference evidence="7" key="1">
    <citation type="submission" date="2018-02" db="EMBL/GenBank/DDBJ databases">
        <authorList>
            <person name="Hausmann B."/>
        </authorList>
    </citation>
    <scope>NUCLEOTIDE SEQUENCE [LARGE SCALE GENOMIC DNA]</scope>
    <source>
        <strain evidence="7">Peat soil MAG SbA5</strain>
    </source>
</reference>
<dbReference type="CDD" id="cd03220">
    <property type="entry name" value="ABC_KpsT_Wzt"/>
    <property type="match status" value="1"/>
</dbReference>
<dbReference type="InterPro" id="IPR027417">
    <property type="entry name" value="P-loop_NTPase"/>
</dbReference>
<dbReference type="Proteomes" id="UP000239735">
    <property type="component" value="Unassembled WGS sequence"/>
</dbReference>
<dbReference type="Gene3D" id="3.40.50.300">
    <property type="entry name" value="P-loop containing nucleotide triphosphate hydrolases"/>
    <property type="match status" value="1"/>
</dbReference>
<sequence length="435" mass="48552">MQISSESSRGLAIRCEGIGKRYRIGSHPRYRTLRDTISEMARAPFRRLKTGLRAPASDERDLWALRAVSFEVRQGEVLGIIGRNGSGKSTLLKVLSRITKPTEGSAEVIGRLGTLLEVGAGFHPELTGRENIFLYGAILGMSRREIERKFDEIVEFAECGKLLDTPMKHYSSGMYVRLAFAVAAHLETQILMADEVLAVGDAAFQRKCLGKMSDVAHQGRTVLFVSHNMLAVESLCSRAICLHDGRIVLEGKPNSVTSRYLQEWLPAFNEVVYESIETAPGNEILRLHRANVRPLIGSPNELITVHTPLVVEFEYWKLTQHADLVFVVKVFNEHGVNVFNTALMGGLPEEAGLLRSSFSVPADLMNNGTYRINLLIFLGATVEIADWQDLVTFDVHDAPSEMRGHYHGDWHGAVRPNLEWRTDWIGALPDHQIVT</sequence>
<dbReference type="Pfam" id="PF00005">
    <property type="entry name" value="ABC_tran"/>
    <property type="match status" value="1"/>
</dbReference>
<feature type="domain" description="ABC transporter" evidence="5">
    <location>
        <begin position="46"/>
        <end position="269"/>
    </location>
</feature>
<dbReference type="InterPro" id="IPR050683">
    <property type="entry name" value="Bact_Polysacc_Export_ATP-bd"/>
</dbReference>
<dbReference type="PANTHER" id="PTHR46743">
    <property type="entry name" value="TEICHOIC ACIDS EXPORT ATP-BINDING PROTEIN TAGH"/>
    <property type="match status" value="1"/>
</dbReference>
<gene>
    <name evidence="6" type="ORF">SBA5_970013</name>
</gene>
<dbReference type="GO" id="GO:0005524">
    <property type="term" value="F:ATP binding"/>
    <property type="evidence" value="ECO:0007669"/>
    <property type="project" value="UniProtKB-KW"/>
</dbReference>
<evidence type="ECO:0000313" key="6">
    <source>
        <dbReference type="EMBL" id="SPE32288.1"/>
    </source>
</evidence>
<evidence type="ECO:0000256" key="2">
    <source>
        <dbReference type="ARBA" id="ARBA00022448"/>
    </source>
</evidence>
<evidence type="ECO:0000256" key="1">
    <source>
        <dbReference type="ARBA" id="ARBA00005417"/>
    </source>
</evidence>
<dbReference type="SMART" id="SM00382">
    <property type="entry name" value="AAA"/>
    <property type="match status" value="1"/>
</dbReference>
<proteinExistence type="inferred from homology"/>
<keyword evidence="4" id="KW-0067">ATP-binding</keyword>
<comment type="similarity">
    <text evidence="1">Belongs to the ABC transporter superfamily.</text>
</comment>
<dbReference type="SUPFAM" id="SSF52540">
    <property type="entry name" value="P-loop containing nucleoside triphosphate hydrolases"/>
    <property type="match status" value="1"/>
</dbReference>
<dbReference type="PROSITE" id="PS50893">
    <property type="entry name" value="ABC_TRANSPORTER_2"/>
    <property type="match status" value="1"/>
</dbReference>
<dbReference type="InterPro" id="IPR029439">
    <property type="entry name" value="Wzt_C"/>
</dbReference>
<keyword evidence="3" id="KW-0547">Nucleotide-binding</keyword>
<dbReference type="EMBL" id="OKRB01000160">
    <property type="protein sequence ID" value="SPE32288.1"/>
    <property type="molecule type" value="Genomic_DNA"/>
</dbReference>
<protein>
    <submittedName>
        <fullName evidence="6">ABC transporter related protein</fullName>
    </submittedName>
</protein>
<evidence type="ECO:0000313" key="7">
    <source>
        <dbReference type="Proteomes" id="UP000239735"/>
    </source>
</evidence>
<dbReference type="CDD" id="cd10147">
    <property type="entry name" value="Wzt_C-like"/>
    <property type="match status" value="1"/>
</dbReference>
<evidence type="ECO:0000259" key="5">
    <source>
        <dbReference type="PROSITE" id="PS50893"/>
    </source>
</evidence>
<dbReference type="AlphaFoldDB" id="A0A2N9MA30"/>
<organism evidence="6 7">
    <name type="scientific">Candidatus Sulfuritelmatomonas gaucii</name>
    <dbReference type="NCBI Taxonomy" id="2043161"/>
    <lineage>
        <taxon>Bacteria</taxon>
        <taxon>Pseudomonadati</taxon>
        <taxon>Acidobacteriota</taxon>
        <taxon>Terriglobia</taxon>
        <taxon>Terriglobales</taxon>
        <taxon>Acidobacteriaceae</taxon>
        <taxon>Candidatus Sulfuritelmatomonas</taxon>
    </lineage>
</organism>
<dbReference type="InterPro" id="IPR003593">
    <property type="entry name" value="AAA+_ATPase"/>
</dbReference>
<dbReference type="GO" id="GO:0016887">
    <property type="term" value="F:ATP hydrolysis activity"/>
    <property type="evidence" value="ECO:0007669"/>
    <property type="project" value="InterPro"/>
</dbReference>
<dbReference type="GO" id="GO:0140359">
    <property type="term" value="F:ABC-type transporter activity"/>
    <property type="evidence" value="ECO:0007669"/>
    <property type="project" value="InterPro"/>
</dbReference>
<keyword evidence="2" id="KW-0813">Transport</keyword>
<accession>A0A2N9MA30</accession>
<dbReference type="GO" id="GO:0016020">
    <property type="term" value="C:membrane"/>
    <property type="evidence" value="ECO:0007669"/>
    <property type="project" value="InterPro"/>
</dbReference>